<dbReference type="InterPro" id="IPR036273">
    <property type="entry name" value="CRAL/TRIO_N_dom_sf"/>
</dbReference>
<dbReference type="Pfam" id="PF00650">
    <property type="entry name" value="CRAL_TRIO"/>
    <property type="match status" value="1"/>
</dbReference>
<gene>
    <name evidence="2" type="ORF">ABEB36_012003</name>
</gene>
<keyword evidence="3" id="KW-1185">Reference proteome</keyword>
<dbReference type="InterPro" id="IPR036865">
    <property type="entry name" value="CRAL-TRIO_dom_sf"/>
</dbReference>
<comment type="caution">
    <text evidence="2">The sequence shown here is derived from an EMBL/GenBank/DDBJ whole genome shotgun (WGS) entry which is preliminary data.</text>
</comment>
<evidence type="ECO:0000259" key="1">
    <source>
        <dbReference type="PROSITE" id="PS50191"/>
    </source>
</evidence>
<feature type="domain" description="CRAL-TRIO" evidence="1">
    <location>
        <begin position="94"/>
        <end position="254"/>
    </location>
</feature>
<sequence length="306" mass="36274">MSELKLEINKKIFYEKIEEEFGKTENDIEEYIELLHNWAKEQPHFPEIPSKHYCMFLMINHKFIMEKAKKNLDKLYAVKGIFPELFALHPLSPEMRLQSKIIYCVLLPKQTQEAERVLFIKFNPEYSPEMFVHEHNIMQIIHIGELLMTEEISTNYHLILDMDGAKFGHIPRFNPMTIKKGLICTEIYGNRMKSICIVNLPGFMENVYNTMFVPFLPYKIKNRVKIFKDSKMLLKLFDKSMLPRDVGGEEKCLDELSDMLLKKYETMKTRFDKIQFMTTNEELRPGKLENDELLGFYGSFKQINVD</sequence>
<evidence type="ECO:0000313" key="2">
    <source>
        <dbReference type="EMBL" id="KAL1491402.1"/>
    </source>
</evidence>
<dbReference type="Proteomes" id="UP001566132">
    <property type="component" value="Unassembled WGS sequence"/>
</dbReference>
<dbReference type="CDD" id="cd00170">
    <property type="entry name" value="SEC14"/>
    <property type="match status" value="1"/>
</dbReference>
<organism evidence="2 3">
    <name type="scientific">Hypothenemus hampei</name>
    <name type="common">Coffee berry borer</name>
    <dbReference type="NCBI Taxonomy" id="57062"/>
    <lineage>
        <taxon>Eukaryota</taxon>
        <taxon>Metazoa</taxon>
        <taxon>Ecdysozoa</taxon>
        <taxon>Arthropoda</taxon>
        <taxon>Hexapoda</taxon>
        <taxon>Insecta</taxon>
        <taxon>Pterygota</taxon>
        <taxon>Neoptera</taxon>
        <taxon>Endopterygota</taxon>
        <taxon>Coleoptera</taxon>
        <taxon>Polyphaga</taxon>
        <taxon>Cucujiformia</taxon>
        <taxon>Curculionidae</taxon>
        <taxon>Scolytinae</taxon>
        <taxon>Hypothenemus</taxon>
    </lineage>
</organism>
<protein>
    <recommendedName>
        <fullName evidence="1">CRAL-TRIO domain-containing protein</fullName>
    </recommendedName>
</protein>
<reference evidence="2 3" key="1">
    <citation type="submission" date="2024-05" db="EMBL/GenBank/DDBJ databases">
        <title>Genetic variation in Jamaican populations of the coffee berry borer (Hypothenemus hampei).</title>
        <authorList>
            <person name="Errbii M."/>
            <person name="Myrie A."/>
        </authorList>
    </citation>
    <scope>NUCLEOTIDE SEQUENCE [LARGE SCALE GENOMIC DNA]</scope>
    <source>
        <strain evidence="2">JA-Hopewell-2020-01-JO</strain>
        <tissue evidence="2">Whole body</tissue>
    </source>
</reference>
<dbReference type="SUPFAM" id="SSF52087">
    <property type="entry name" value="CRAL/TRIO domain"/>
    <property type="match status" value="1"/>
</dbReference>
<dbReference type="EMBL" id="JBDJPC010000009">
    <property type="protein sequence ID" value="KAL1491402.1"/>
    <property type="molecule type" value="Genomic_DNA"/>
</dbReference>
<dbReference type="SUPFAM" id="SSF46938">
    <property type="entry name" value="CRAL/TRIO N-terminal domain"/>
    <property type="match status" value="1"/>
</dbReference>
<accession>A0ABD1EBS4</accession>
<dbReference type="PANTHER" id="PTHR10174">
    <property type="entry name" value="ALPHA-TOCOPHEROL TRANSFER PROTEIN-RELATED"/>
    <property type="match status" value="1"/>
</dbReference>
<evidence type="ECO:0000313" key="3">
    <source>
        <dbReference type="Proteomes" id="UP001566132"/>
    </source>
</evidence>
<name>A0ABD1EBS4_HYPHA</name>
<proteinExistence type="predicted"/>
<dbReference type="PANTHER" id="PTHR10174:SF222">
    <property type="entry name" value="GH10083P-RELATED"/>
    <property type="match status" value="1"/>
</dbReference>
<dbReference type="PROSITE" id="PS50191">
    <property type="entry name" value="CRAL_TRIO"/>
    <property type="match status" value="1"/>
</dbReference>
<dbReference type="Gene3D" id="3.40.525.10">
    <property type="entry name" value="CRAL-TRIO lipid binding domain"/>
    <property type="match status" value="1"/>
</dbReference>
<dbReference type="InterPro" id="IPR001251">
    <property type="entry name" value="CRAL-TRIO_dom"/>
</dbReference>
<dbReference type="AlphaFoldDB" id="A0ABD1EBS4"/>